<dbReference type="Gene3D" id="2.40.70.10">
    <property type="entry name" value="Acid Proteases"/>
    <property type="match status" value="1"/>
</dbReference>
<accession>A0A388KNH1</accession>
<proteinExistence type="predicted"/>
<feature type="compositionally biased region" description="Basic and acidic residues" evidence="1">
    <location>
        <begin position="19"/>
        <end position="33"/>
    </location>
</feature>
<dbReference type="Proteomes" id="UP000265515">
    <property type="component" value="Unassembled WGS sequence"/>
</dbReference>
<feature type="compositionally biased region" description="Basic and acidic residues" evidence="1">
    <location>
        <begin position="186"/>
        <end position="200"/>
    </location>
</feature>
<name>A0A388KNH1_CHABU</name>
<dbReference type="GO" id="GO:0003676">
    <property type="term" value="F:nucleic acid binding"/>
    <property type="evidence" value="ECO:0007669"/>
    <property type="project" value="InterPro"/>
</dbReference>
<dbReference type="InterPro" id="IPR036875">
    <property type="entry name" value="Znf_CCHC_sf"/>
</dbReference>
<dbReference type="GO" id="GO:0008270">
    <property type="term" value="F:zinc ion binding"/>
    <property type="evidence" value="ECO:0007669"/>
    <property type="project" value="InterPro"/>
</dbReference>
<dbReference type="Pfam" id="PF13975">
    <property type="entry name" value="gag-asp_proteas"/>
    <property type="match status" value="1"/>
</dbReference>
<dbReference type="SUPFAM" id="SSF57756">
    <property type="entry name" value="Retrovirus zinc finger-like domains"/>
    <property type="match status" value="1"/>
</dbReference>
<feature type="compositionally biased region" description="Basic and acidic residues" evidence="1">
    <location>
        <begin position="50"/>
        <end position="103"/>
    </location>
</feature>
<feature type="compositionally biased region" description="Basic and acidic residues" evidence="1">
    <location>
        <begin position="123"/>
        <end position="161"/>
    </location>
</feature>
<dbReference type="CDD" id="cd00303">
    <property type="entry name" value="retropepsin_like"/>
    <property type="match status" value="1"/>
</dbReference>
<dbReference type="SUPFAM" id="SSF50630">
    <property type="entry name" value="Acid proteases"/>
    <property type="match status" value="1"/>
</dbReference>
<dbReference type="Gene3D" id="4.10.60.10">
    <property type="entry name" value="Zinc finger, CCHC-type"/>
    <property type="match status" value="1"/>
</dbReference>
<dbReference type="OrthoDB" id="5596707at2759"/>
<dbReference type="AlphaFoldDB" id="A0A388KNH1"/>
<dbReference type="EMBL" id="BFEA01000150">
    <property type="protein sequence ID" value="GBG71610.1"/>
    <property type="molecule type" value="Genomic_DNA"/>
</dbReference>
<evidence type="ECO:0000313" key="3">
    <source>
        <dbReference type="Proteomes" id="UP000265515"/>
    </source>
</evidence>
<evidence type="ECO:0000256" key="1">
    <source>
        <dbReference type="SAM" id="MobiDB-lite"/>
    </source>
</evidence>
<protein>
    <recommendedName>
        <fullName evidence="4">CCHC-type domain-containing protein</fullName>
    </recommendedName>
</protein>
<feature type="region of interest" description="Disordered" evidence="1">
    <location>
        <begin position="1"/>
        <end position="33"/>
    </location>
</feature>
<comment type="caution">
    <text evidence="2">The sequence shown here is derived from an EMBL/GenBank/DDBJ whole genome shotgun (WGS) entry which is preliminary data.</text>
</comment>
<sequence>MKGMVRQRANFETKVATTYRDKPRSPYSLRWDRRNTDPWRSVEDWNPRTLADYRARERDEDDRKRRDEDTWRRRDDDIDRDRRRDGYRGGDSFSREGRSEQYRRSPGYRGNTEGYRSPVNFNSRDREDSRGRWESDRDRRDGYRGGYERTERGGSRREEPRGQYPASPGYPKSPNYPRSLGPSNQDARRSTIRGSEERPPTPRNSCIYCRADDHVKRDCPDLGRAIDEGLVVLDDRKYVKWADNLSDVSMFPSMKENVEVRRVQPSKGKGVARSQSVRLSLPSDEETPMTPIRVSAIKSARASSSKRADTDYVMAKKDGQRIEGEEVKLSPRKRGAKKFTVKSTLDDIDTVEPLRRALRQLMQCTILEYLAASRPARDELQMITRKTRIPLSDEVQMATKQEVLPSVAVSRVVAKADRAAMVFLDGMKGVSPDKFYILGSGTVQTTLNNEVVLHPVIDNGSEDVIIDEELAVRLRLDLDRSYQFETETADGRKQKASKVCHKAAIEVEGLIVTMLVFAVRDCSSELLLGRTWLSHIHAVTIERSDESQILSIQRPDGGRIMMETVEPRDPRNRAVLAAGS</sequence>
<reference evidence="2 3" key="1">
    <citation type="journal article" date="2018" name="Cell">
        <title>The Chara Genome: Secondary Complexity and Implications for Plant Terrestrialization.</title>
        <authorList>
            <person name="Nishiyama T."/>
            <person name="Sakayama H."/>
            <person name="Vries J.D."/>
            <person name="Buschmann H."/>
            <person name="Saint-Marcoux D."/>
            <person name="Ullrich K.K."/>
            <person name="Haas F.B."/>
            <person name="Vanderstraeten L."/>
            <person name="Becker D."/>
            <person name="Lang D."/>
            <person name="Vosolsobe S."/>
            <person name="Rombauts S."/>
            <person name="Wilhelmsson P.K.I."/>
            <person name="Janitza P."/>
            <person name="Kern R."/>
            <person name="Heyl A."/>
            <person name="Rumpler F."/>
            <person name="Villalobos L.I.A.C."/>
            <person name="Clay J.M."/>
            <person name="Skokan R."/>
            <person name="Toyoda A."/>
            <person name="Suzuki Y."/>
            <person name="Kagoshima H."/>
            <person name="Schijlen E."/>
            <person name="Tajeshwar N."/>
            <person name="Catarino B."/>
            <person name="Hetherington A.J."/>
            <person name="Saltykova A."/>
            <person name="Bonnot C."/>
            <person name="Breuninger H."/>
            <person name="Symeonidi A."/>
            <person name="Radhakrishnan G.V."/>
            <person name="Van Nieuwerburgh F."/>
            <person name="Deforce D."/>
            <person name="Chang C."/>
            <person name="Karol K.G."/>
            <person name="Hedrich R."/>
            <person name="Ulvskov P."/>
            <person name="Glockner G."/>
            <person name="Delwiche C.F."/>
            <person name="Petrasek J."/>
            <person name="Van de Peer Y."/>
            <person name="Friml J."/>
            <person name="Beilby M."/>
            <person name="Dolan L."/>
            <person name="Kohara Y."/>
            <person name="Sugano S."/>
            <person name="Fujiyama A."/>
            <person name="Delaux P.-M."/>
            <person name="Quint M."/>
            <person name="TheiBen G."/>
            <person name="Hagemann M."/>
            <person name="Harholt J."/>
            <person name="Dunand C."/>
            <person name="Zachgo S."/>
            <person name="Langdale J."/>
            <person name="Maumus F."/>
            <person name="Straeten D.V.D."/>
            <person name="Gould S.B."/>
            <person name="Rensing S.A."/>
        </authorList>
    </citation>
    <scope>NUCLEOTIDE SEQUENCE [LARGE SCALE GENOMIC DNA]</scope>
    <source>
        <strain evidence="2 3">S276</strain>
    </source>
</reference>
<organism evidence="2 3">
    <name type="scientific">Chara braunii</name>
    <name type="common">Braun's stonewort</name>
    <dbReference type="NCBI Taxonomy" id="69332"/>
    <lineage>
        <taxon>Eukaryota</taxon>
        <taxon>Viridiplantae</taxon>
        <taxon>Streptophyta</taxon>
        <taxon>Charophyceae</taxon>
        <taxon>Charales</taxon>
        <taxon>Characeae</taxon>
        <taxon>Chara</taxon>
    </lineage>
</organism>
<evidence type="ECO:0008006" key="4">
    <source>
        <dbReference type="Google" id="ProtNLM"/>
    </source>
</evidence>
<gene>
    <name evidence="2" type="ORF">CBR_g9026</name>
</gene>
<feature type="region of interest" description="Disordered" evidence="1">
    <location>
        <begin position="50"/>
        <end position="205"/>
    </location>
</feature>
<dbReference type="Gramene" id="GBG71610">
    <property type="protein sequence ID" value="GBG71610"/>
    <property type="gene ID" value="CBR_g9026"/>
</dbReference>
<keyword evidence="3" id="KW-1185">Reference proteome</keyword>
<evidence type="ECO:0000313" key="2">
    <source>
        <dbReference type="EMBL" id="GBG71610.1"/>
    </source>
</evidence>
<dbReference type="InterPro" id="IPR021109">
    <property type="entry name" value="Peptidase_aspartic_dom_sf"/>
</dbReference>